<evidence type="ECO:0000259" key="1">
    <source>
        <dbReference type="Pfam" id="PF06985"/>
    </source>
</evidence>
<comment type="caution">
    <text evidence="3">The sequence shown here is derived from an EMBL/GenBank/DDBJ whole genome shotgun (WGS) entry which is preliminary data.</text>
</comment>
<keyword evidence="4" id="KW-1185">Reference proteome</keyword>
<dbReference type="Proteomes" id="UP000452235">
    <property type="component" value="Unassembled WGS sequence"/>
</dbReference>
<sequence length="243" mass="27810">MRLLNTATLTLEEFVPNKIPPYAILSHTWGEIEVVFEDFQRLTAEPKTAWKTKVEKCCQQAVQEDLNYVWIDTCCIDKSSSAELSESINSMYSWYEKAQVCYAHLEGVSSDVDPRAYFSTRGCVLFENWVEIGRKSTVYKIPYGITQIDEDILLHRRPVSSASIARRMAWAAHRQTTRPEDVAYCLMGLFSVNMPMLYGEGDKAFLRLQEEIMKQSDDQSIFAWIDLQDIGHLGDVLPGLGLY</sequence>
<feature type="domain" description="DUF8212" evidence="2">
    <location>
        <begin position="203"/>
        <end position="226"/>
    </location>
</feature>
<reference evidence="3 4" key="1">
    <citation type="submission" date="2020-01" db="EMBL/GenBank/DDBJ databases">
        <title>Aspergillus terreus IFO 6365 whole genome shotgun sequence.</title>
        <authorList>
            <person name="Kanamasa S."/>
            <person name="Takahashi H."/>
        </authorList>
    </citation>
    <scope>NUCLEOTIDE SEQUENCE [LARGE SCALE GENOMIC DNA]</scope>
    <source>
        <strain evidence="3 4">IFO 6365</strain>
    </source>
</reference>
<dbReference type="InterPro" id="IPR010730">
    <property type="entry name" value="HET"/>
</dbReference>
<gene>
    <name evidence="3" type="ORF">ATEIFO6365_0011029900</name>
</gene>
<evidence type="ECO:0000313" key="3">
    <source>
        <dbReference type="EMBL" id="GFF20039.1"/>
    </source>
</evidence>
<dbReference type="PANTHER" id="PTHR10622">
    <property type="entry name" value="HET DOMAIN-CONTAINING PROTEIN"/>
    <property type="match status" value="1"/>
</dbReference>
<evidence type="ECO:0000259" key="2">
    <source>
        <dbReference type="Pfam" id="PF26640"/>
    </source>
</evidence>
<proteinExistence type="predicted"/>
<dbReference type="InterPro" id="IPR058525">
    <property type="entry name" value="DUF8212"/>
</dbReference>
<evidence type="ECO:0000313" key="4">
    <source>
        <dbReference type="Proteomes" id="UP000452235"/>
    </source>
</evidence>
<name>A0A5M3YYS4_ASPTE</name>
<accession>A0A5M3YYS4</accession>
<dbReference type="Pfam" id="PF26640">
    <property type="entry name" value="DUF8212"/>
    <property type="match status" value="1"/>
</dbReference>
<dbReference type="AlphaFoldDB" id="A0A5M3YYS4"/>
<dbReference type="PANTHER" id="PTHR10622:SF10">
    <property type="entry name" value="HET DOMAIN-CONTAINING PROTEIN"/>
    <property type="match status" value="1"/>
</dbReference>
<organism evidence="3 4">
    <name type="scientific">Aspergillus terreus</name>
    <dbReference type="NCBI Taxonomy" id="33178"/>
    <lineage>
        <taxon>Eukaryota</taxon>
        <taxon>Fungi</taxon>
        <taxon>Dikarya</taxon>
        <taxon>Ascomycota</taxon>
        <taxon>Pezizomycotina</taxon>
        <taxon>Eurotiomycetes</taxon>
        <taxon>Eurotiomycetidae</taxon>
        <taxon>Eurotiales</taxon>
        <taxon>Aspergillaceae</taxon>
        <taxon>Aspergillus</taxon>
        <taxon>Aspergillus subgen. Circumdati</taxon>
    </lineage>
</organism>
<dbReference type="Pfam" id="PF06985">
    <property type="entry name" value="HET"/>
    <property type="match status" value="1"/>
</dbReference>
<protein>
    <submittedName>
        <fullName evidence="3">HET-domain-containing protein</fullName>
    </submittedName>
</protein>
<feature type="domain" description="Heterokaryon incompatibility" evidence="1">
    <location>
        <begin position="22"/>
        <end position="112"/>
    </location>
</feature>
<dbReference type="VEuPathDB" id="FungiDB:ATEG_09243"/>
<dbReference type="EMBL" id="BLJY01000011">
    <property type="protein sequence ID" value="GFF20039.1"/>
    <property type="molecule type" value="Genomic_DNA"/>
</dbReference>
<dbReference type="OrthoDB" id="674604at2759"/>